<dbReference type="EMBL" id="QHBU01000232">
    <property type="protein sequence ID" value="PZR78933.1"/>
    <property type="molecule type" value="Genomic_DNA"/>
</dbReference>
<dbReference type="Proteomes" id="UP000248724">
    <property type="component" value="Unassembled WGS sequence"/>
</dbReference>
<evidence type="ECO:0000256" key="1">
    <source>
        <dbReference type="SAM" id="MobiDB-lite"/>
    </source>
</evidence>
<sequence length="61" mass="6206">DSATAPRACGDDEERSGAKAPSVQRGAGQAMSGGVVMDREEVERSAPSIGSTPQRSDDSLA</sequence>
<organism evidence="2 3">
    <name type="scientific">Candidatus Aeolococcus gillhamiae</name>
    <dbReference type="NCBI Taxonomy" id="3127015"/>
    <lineage>
        <taxon>Bacteria</taxon>
        <taxon>Bacillati</taxon>
        <taxon>Candidatus Dormiibacterota</taxon>
        <taxon>Candidatus Dormibacteria</taxon>
        <taxon>Candidatus Aeolococcales</taxon>
        <taxon>Candidatus Aeolococcaceae</taxon>
        <taxon>Candidatus Aeolococcus</taxon>
    </lineage>
</organism>
<comment type="caution">
    <text evidence="2">The sequence shown here is derived from an EMBL/GenBank/DDBJ whole genome shotgun (WGS) entry which is preliminary data.</text>
</comment>
<evidence type="ECO:0000313" key="2">
    <source>
        <dbReference type="EMBL" id="PZR78933.1"/>
    </source>
</evidence>
<proteinExistence type="predicted"/>
<feature type="non-terminal residue" evidence="2">
    <location>
        <position position="1"/>
    </location>
</feature>
<dbReference type="AlphaFoldDB" id="A0A2W5Z0X0"/>
<reference evidence="2 3" key="1">
    <citation type="journal article" date="2017" name="Nature">
        <title>Atmospheric trace gases support primary production in Antarctic desert surface soil.</title>
        <authorList>
            <person name="Ji M."/>
            <person name="Greening C."/>
            <person name="Vanwonterghem I."/>
            <person name="Carere C.R."/>
            <person name="Bay S.K."/>
            <person name="Steen J.A."/>
            <person name="Montgomery K."/>
            <person name="Lines T."/>
            <person name="Beardall J."/>
            <person name="van Dorst J."/>
            <person name="Snape I."/>
            <person name="Stott M.B."/>
            <person name="Hugenholtz P."/>
            <person name="Ferrari B.C."/>
        </authorList>
    </citation>
    <scope>NUCLEOTIDE SEQUENCE [LARGE SCALE GENOMIC DNA]</scope>
    <source>
        <strain evidence="2">RRmetagenome_bin12</strain>
    </source>
</reference>
<evidence type="ECO:0000313" key="3">
    <source>
        <dbReference type="Proteomes" id="UP000248724"/>
    </source>
</evidence>
<name>A0A2W5Z0X0_9BACT</name>
<gene>
    <name evidence="2" type="ORF">DLM65_11785</name>
</gene>
<feature type="region of interest" description="Disordered" evidence="1">
    <location>
        <begin position="1"/>
        <end position="61"/>
    </location>
</feature>
<accession>A0A2W5Z0X0</accession>
<protein>
    <submittedName>
        <fullName evidence="2">Uncharacterized protein</fullName>
    </submittedName>
</protein>